<reference evidence="2" key="1">
    <citation type="submission" date="2023-08" db="EMBL/GenBank/DDBJ databases">
        <authorList>
            <person name="Alioto T."/>
            <person name="Alioto T."/>
            <person name="Gomez Garrido J."/>
        </authorList>
    </citation>
    <scope>NUCLEOTIDE SEQUENCE</scope>
</reference>
<dbReference type="EMBL" id="OY660885">
    <property type="protein sequence ID" value="CAJ1084550.1"/>
    <property type="molecule type" value="Genomic_DNA"/>
</dbReference>
<organism evidence="2 3">
    <name type="scientific">Xyrichtys novacula</name>
    <name type="common">Pearly razorfish</name>
    <name type="synonym">Hemipteronotus novacula</name>
    <dbReference type="NCBI Taxonomy" id="13765"/>
    <lineage>
        <taxon>Eukaryota</taxon>
        <taxon>Metazoa</taxon>
        <taxon>Chordata</taxon>
        <taxon>Craniata</taxon>
        <taxon>Vertebrata</taxon>
        <taxon>Euteleostomi</taxon>
        <taxon>Actinopterygii</taxon>
        <taxon>Neopterygii</taxon>
        <taxon>Teleostei</taxon>
        <taxon>Neoteleostei</taxon>
        <taxon>Acanthomorphata</taxon>
        <taxon>Eupercaria</taxon>
        <taxon>Labriformes</taxon>
        <taxon>Labridae</taxon>
        <taxon>Xyrichtys</taxon>
    </lineage>
</organism>
<protein>
    <submittedName>
        <fullName evidence="2">Uncharacterized protein</fullName>
    </submittedName>
</protein>
<evidence type="ECO:0000313" key="2">
    <source>
        <dbReference type="EMBL" id="CAJ1084550.1"/>
    </source>
</evidence>
<evidence type="ECO:0000313" key="3">
    <source>
        <dbReference type="Proteomes" id="UP001178508"/>
    </source>
</evidence>
<dbReference type="Proteomes" id="UP001178508">
    <property type="component" value="Chromosome 22"/>
</dbReference>
<gene>
    <name evidence="2" type="ORF">XNOV1_A005159</name>
</gene>
<sequence>MTEESEDRHTTCCERDNLGERGLLSTLSAKGQPRIKLMRSVSSHTVRDTGTCEDIPQREPVSIPQRASAALPLRWRLQQSHGCGAEQLEKRSRKGVNAVARDQSDREKDERGNRFSCTGLPKAAASEAIVPKLASHWLGGAPQAPQAAQQLFIGLVRASSWSSTSDWFRSVGL</sequence>
<keyword evidence="3" id="KW-1185">Reference proteome</keyword>
<accession>A0AAV1HG38</accession>
<feature type="compositionally biased region" description="Basic and acidic residues" evidence="1">
    <location>
        <begin position="102"/>
        <end position="113"/>
    </location>
</feature>
<proteinExistence type="predicted"/>
<dbReference type="AlphaFoldDB" id="A0AAV1HG38"/>
<feature type="region of interest" description="Disordered" evidence="1">
    <location>
        <begin position="84"/>
        <end position="114"/>
    </location>
</feature>
<evidence type="ECO:0000256" key="1">
    <source>
        <dbReference type="SAM" id="MobiDB-lite"/>
    </source>
</evidence>
<name>A0AAV1HG38_XYRNO</name>